<proteinExistence type="predicted"/>
<organism evidence="1 2">
    <name type="scientific">Diaphorina citri</name>
    <name type="common">Asian citrus psyllid</name>
    <dbReference type="NCBI Taxonomy" id="121845"/>
    <lineage>
        <taxon>Eukaryota</taxon>
        <taxon>Metazoa</taxon>
        <taxon>Ecdysozoa</taxon>
        <taxon>Arthropoda</taxon>
        <taxon>Hexapoda</taxon>
        <taxon>Insecta</taxon>
        <taxon>Pterygota</taxon>
        <taxon>Neoptera</taxon>
        <taxon>Paraneoptera</taxon>
        <taxon>Hemiptera</taxon>
        <taxon>Sternorrhyncha</taxon>
        <taxon>Psylloidea</taxon>
        <taxon>Psyllidae</taxon>
        <taxon>Diaphorininae</taxon>
        <taxon>Diaphorina</taxon>
    </lineage>
</organism>
<name>A0A1S3DDD1_DIACI</name>
<dbReference type="AlphaFoldDB" id="A0A1S3DDD1"/>
<dbReference type="PaxDb" id="121845-A0A1S3DDD1"/>
<evidence type="ECO:0000313" key="2">
    <source>
        <dbReference type="RefSeq" id="XP_008479484.2"/>
    </source>
</evidence>
<accession>A0A1S3DDD1</accession>
<dbReference type="GeneID" id="103516298"/>
<gene>
    <name evidence="2" type="primary">LOC103516298</name>
</gene>
<dbReference type="Proteomes" id="UP000079169">
    <property type="component" value="Unplaced"/>
</dbReference>
<keyword evidence="1" id="KW-1185">Reference proteome</keyword>
<reference evidence="2" key="1">
    <citation type="submission" date="2025-08" db="UniProtKB">
        <authorList>
            <consortium name="RefSeq"/>
        </authorList>
    </citation>
    <scope>IDENTIFICATION</scope>
</reference>
<dbReference type="RefSeq" id="XP_008479484.2">
    <property type="nucleotide sequence ID" value="XM_008481262.3"/>
</dbReference>
<sequence>MLFIFRSPRKIVISKLISVSIHPSSVYHATSVECTQHTRKFISYSHCYGCDMGSDTEKMYIEHISMVPSAAVILFSHDFHIPVRKQNKFSVTERAYHFRCASENMVLFLERLRCRLHEIIESTIVNHSYIDWTSQSTDNNVLRCAVQLLRNQNDVCQVIDVEFKKKQKGKKLEQKKRDKR</sequence>
<evidence type="ECO:0000313" key="1">
    <source>
        <dbReference type="Proteomes" id="UP000079169"/>
    </source>
</evidence>
<dbReference type="KEGG" id="dci:103516298"/>
<protein>
    <submittedName>
        <fullName evidence="2">Uncharacterized protein LOC103516298</fullName>
    </submittedName>
</protein>